<keyword evidence="5" id="KW-1185">Reference proteome</keyword>
<feature type="transmembrane region" description="Helical" evidence="2">
    <location>
        <begin position="180"/>
        <end position="203"/>
    </location>
</feature>
<evidence type="ECO:0000256" key="1">
    <source>
        <dbReference type="ARBA" id="ARBA00023125"/>
    </source>
</evidence>
<dbReference type="SMART" id="SM00530">
    <property type="entry name" value="HTH_XRE"/>
    <property type="match status" value="1"/>
</dbReference>
<feature type="transmembrane region" description="Helical" evidence="2">
    <location>
        <begin position="209"/>
        <end position="228"/>
    </location>
</feature>
<feature type="transmembrane region" description="Helical" evidence="2">
    <location>
        <begin position="240"/>
        <end position="259"/>
    </location>
</feature>
<organism evidence="4 5">
    <name type="scientific">Dokdonia pacifica</name>
    <dbReference type="NCBI Taxonomy" id="1627892"/>
    <lineage>
        <taxon>Bacteria</taxon>
        <taxon>Pseudomonadati</taxon>
        <taxon>Bacteroidota</taxon>
        <taxon>Flavobacteriia</taxon>
        <taxon>Flavobacteriales</taxon>
        <taxon>Flavobacteriaceae</taxon>
        <taxon>Dokdonia</taxon>
    </lineage>
</organism>
<proteinExistence type="predicted"/>
<dbReference type="GO" id="GO:0003700">
    <property type="term" value="F:DNA-binding transcription factor activity"/>
    <property type="evidence" value="ECO:0007669"/>
    <property type="project" value="TreeGrafter"/>
</dbReference>
<sequence length="288" mass="32355">MYIEVPIVQGKFMMMKQPELGRKIVELRQQKGFTQEELVEQCNISVRTIQRIEAGEVSPRIYTIKTILSALDRDLDDLQQDSVFETKVKKAMLLEIDPSKDVSFIFTQLHIGWIAGILSMIAFIFETIDDWSYVINQEYYFGKTYTIVLGIISIILFSIYMRSFVLIGNLFKNTFLKLTAILFIVINAITAAFSLIDLDFTILPMEGNGILYCVFMGTMYLFFGMALYKLKGLGQLPATAGIIQVVIGVMLLSIFLAIVGGPASILVQGLNVAIILKAIETIKSQIKS</sequence>
<keyword evidence="1" id="KW-0238">DNA-binding</keyword>
<dbReference type="CDD" id="cd00093">
    <property type="entry name" value="HTH_XRE"/>
    <property type="match status" value="1"/>
</dbReference>
<accession>A0A238WAI9</accession>
<dbReference type="GO" id="GO:0005829">
    <property type="term" value="C:cytosol"/>
    <property type="evidence" value="ECO:0007669"/>
    <property type="project" value="TreeGrafter"/>
</dbReference>
<dbReference type="PANTHER" id="PTHR46797:SF1">
    <property type="entry name" value="METHYLPHOSPHONATE SYNTHASE"/>
    <property type="match status" value="1"/>
</dbReference>
<gene>
    <name evidence="4" type="ORF">SAMN06265376_101860</name>
</gene>
<dbReference type="InterPro" id="IPR001387">
    <property type="entry name" value="Cro/C1-type_HTH"/>
</dbReference>
<keyword evidence="2" id="KW-0472">Membrane</keyword>
<dbReference type="Proteomes" id="UP000198379">
    <property type="component" value="Unassembled WGS sequence"/>
</dbReference>
<reference evidence="4 5" key="1">
    <citation type="submission" date="2017-06" db="EMBL/GenBank/DDBJ databases">
        <authorList>
            <person name="Kim H.J."/>
            <person name="Triplett B.A."/>
        </authorList>
    </citation>
    <scope>NUCLEOTIDE SEQUENCE [LARGE SCALE GENOMIC DNA]</scope>
    <source>
        <strain evidence="4 5">DSM 25597</strain>
    </source>
</reference>
<dbReference type="Gene3D" id="1.10.260.40">
    <property type="entry name" value="lambda repressor-like DNA-binding domains"/>
    <property type="match status" value="1"/>
</dbReference>
<feature type="transmembrane region" description="Helical" evidence="2">
    <location>
        <begin position="145"/>
        <end position="168"/>
    </location>
</feature>
<evidence type="ECO:0000256" key="2">
    <source>
        <dbReference type="SAM" id="Phobius"/>
    </source>
</evidence>
<evidence type="ECO:0000313" key="5">
    <source>
        <dbReference type="Proteomes" id="UP000198379"/>
    </source>
</evidence>
<evidence type="ECO:0000313" key="4">
    <source>
        <dbReference type="EMBL" id="SNR43427.1"/>
    </source>
</evidence>
<dbReference type="EMBL" id="FZNY01000001">
    <property type="protein sequence ID" value="SNR43427.1"/>
    <property type="molecule type" value="Genomic_DNA"/>
</dbReference>
<dbReference type="AlphaFoldDB" id="A0A238WAI9"/>
<dbReference type="PROSITE" id="PS50943">
    <property type="entry name" value="HTH_CROC1"/>
    <property type="match status" value="1"/>
</dbReference>
<keyword evidence="2" id="KW-0812">Transmembrane</keyword>
<dbReference type="SUPFAM" id="SSF47413">
    <property type="entry name" value="lambda repressor-like DNA-binding domains"/>
    <property type="match status" value="1"/>
</dbReference>
<feature type="domain" description="HTH cro/C1-type" evidence="3">
    <location>
        <begin position="24"/>
        <end position="78"/>
    </location>
</feature>
<dbReference type="InterPro" id="IPR010982">
    <property type="entry name" value="Lambda_DNA-bd_dom_sf"/>
</dbReference>
<dbReference type="InterPro" id="IPR050807">
    <property type="entry name" value="TransReg_Diox_bact_type"/>
</dbReference>
<dbReference type="Pfam" id="PF01381">
    <property type="entry name" value="HTH_3"/>
    <property type="match status" value="1"/>
</dbReference>
<protein>
    <submittedName>
        <fullName evidence="4">Helix-turn-helix</fullName>
    </submittedName>
</protein>
<name>A0A238WAI9_9FLAO</name>
<evidence type="ECO:0000259" key="3">
    <source>
        <dbReference type="PROSITE" id="PS50943"/>
    </source>
</evidence>
<keyword evidence="2" id="KW-1133">Transmembrane helix</keyword>
<feature type="transmembrane region" description="Helical" evidence="2">
    <location>
        <begin position="102"/>
        <end position="125"/>
    </location>
</feature>
<dbReference type="GO" id="GO:0003677">
    <property type="term" value="F:DNA binding"/>
    <property type="evidence" value="ECO:0007669"/>
    <property type="project" value="UniProtKB-KW"/>
</dbReference>
<dbReference type="PANTHER" id="PTHR46797">
    <property type="entry name" value="HTH-TYPE TRANSCRIPTIONAL REGULATOR"/>
    <property type="match status" value="1"/>
</dbReference>